<name>A0A8X6QMU2_NEPPI</name>
<proteinExistence type="predicted"/>
<evidence type="ECO:0000313" key="3">
    <source>
        <dbReference type="Proteomes" id="UP000887013"/>
    </source>
</evidence>
<gene>
    <name evidence="2" type="ORF">NPIL_225921</name>
</gene>
<accession>A0A8X6QMU2</accession>
<sequence>MRRRFSFPPTAQATILNSLITLWGWRHRLKRPYLESATAHPGRKTKERENPQLLEETNRTSQAPDDPCPRMGSPTPRPPESEPPRGSNNNSNNFRLSKRQTRTRSIEIGRRSLLYERLLRSPSPKGATPSRVSFYCITIRSSLRLGRSCQHLRLRSKLRSTWAFRTHPRLGPFDRALQIKYLQRTENLACEKLDGADPKPRYVTSILFKQ</sequence>
<dbReference type="EMBL" id="BMAW01083363">
    <property type="protein sequence ID" value="GFU33539.1"/>
    <property type="molecule type" value="Genomic_DNA"/>
</dbReference>
<dbReference type="AlphaFoldDB" id="A0A8X6QMU2"/>
<reference evidence="2" key="1">
    <citation type="submission" date="2020-08" db="EMBL/GenBank/DDBJ databases">
        <title>Multicomponent nature underlies the extraordinary mechanical properties of spider dragline silk.</title>
        <authorList>
            <person name="Kono N."/>
            <person name="Nakamura H."/>
            <person name="Mori M."/>
            <person name="Yoshida Y."/>
            <person name="Ohtoshi R."/>
            <person name="Malay A.D."/>
            <person name="Moran D.A.P."/>
            <person name="Tomita M."/>
            <person name="Numata K."/>
            <person name="Arakawa K."/>
        </authorList>
    </citation>
    <scope>NUCLEOTIDE SEQUENCE</scope>
</reference>
<evidence type="ECO:0000313" key="2">
    <source>
        <dbReference type="EMBL" id="GFU33539.1"/>
    </source>
</evidence>
<comment type="caution">
    <text evidence="2">The sequence shown here is derived from an EMBL/GenBank/DDBJ whole genome shotgun (WGS) entry which is preliminary data.</text>
</comment>
<feature type="compositionally biased region" description="Low complexity" evidence="1">
    <location>
        <begin position="84"/>
        <end position="93"/>
    </location>
</feature>
<keyword evidence="3" id="KW-1185">Reference proteome</keyword>
<evidence type="ECO:0000256" key="1">
    <source>
        <dbReference type="SAM" id="MobiDB-lite"/>
    </source>
</evidence>
<dbReference type="Proteomes" id="UP000887013">
    <property type="component" value="Unassembled WGS sequence"/>
</dbReference>
<feature type="region of interest" description="Disordered" evidence="1">
    <location>
        <begin position="36"/>
        <end position="102"/>
    </location>
</feature>
<organism evidence="2 3">
    <name type="scientific">Nephila pilipes</name>
    <name type="common">Giant wood spider</name>
    <name type="synonym">Nephila maculata</name>
    <dbReference type="NCBI Taxonomy" id="299642"/>
    <lineage>
        <taxon>Eukaryota</taxon>
        <taxon>Metazoa</taxon>
        <taxon>Ecdysozoa</taxon>
        <taxon>Arthropoda</taxon>
        <taxon>Chelicerata</taxon>
        <taxon>Arachnida</taxon>
        <taxon>Araneae</taxon>
        <taxon>Araneomorphae</taxon>
        <taxon>Entelegynae</taxon>
        <taxon>Araneoidea</taxon>
        <taxon>Nephilidae</taxon>
        <taxon>Nephila</taxon>
    </lineage>
</organism>
<protein>
    <submittedName>
        <fullName evidence="2">Uncharacterized protein</fullName>
    </submittedName>
</protein>